<dbReference type="EMBL" id="KB932232">
    <property type="protein sequence ID" value="KCV67350.1"/>
    <property type="molecule type" value="Genomic_DNA"/>
</dbReference>
<protein>
    <submittedName>
        <fullName evidence="2">Uncharacterized protein</fullName>
    </submittedName>
</protein>
<evidence type="ECO:0000313" key="3">
    <source>
        <dbReference type="Proteomes" id="UP000030693"/>
    </source>
</evidence>
<reference evidence="2" key="1">
    <citation type="submission" date="2013-04" db="EMBL/GenBank/DDBJ databases">
        <title>The Genome Sequence of Fonticula alba ATCC 38817.</title>
        <authorList>
            <consortium name="The Broad Institute Genomics Platform"/>
            <person name="Russ C."/>
            <person name="Cuomo C."/>
            <person name="Burger G."/>
            <person name="Gray M.W."/>
            <person name="Holland P.W.H."/>
            <person name="King N."/>
            <person name="Lang F.B.F."/>
            <person name="Roger A.J."/>
            <person name="Ruiz-Trillo I."/>
            <person name="Brown M."/>
            <person name="Walker B."/>
            <person name="Young S."/>
            <person name="Zeng Q."/>
            <person name="Gargeya S."/>
            <person name="Fitzgerald M."/>
            <person name="Haas B."/>
            <person name="Abouelleil A."/>
            <person name="Allen A.W."/>
            <person name="Alvarado L."/>
            <person name="Arachchi H.M."/>
            <person name="Berlin A.M."/>
            <person name="Chapman S.B."/>
            <person name="Gainer-Dewar J."/>
            <person name="Goldberg J."/>
            <person name="Griggs A."/>
            <person name="Gujja S."/>
            <person name="Hansen M."/>
            <person name="Howarth C."/>
            <person name="Imamovic A."/>
            <person name="Ireland A."/>
            <person name="Larimer J."/>
            <person name="McCowan C."/>
            <person name="Murphy C."/>
            <person name="Pearson M."/>
            <person name="Poon T.W."/>
            <person name="Priest M."/>
            <person name="Roberts A."/>
            <person name="Saif S."/>
            <person name="Shea T."/>
            <person name="Sisk P."/>
            <person name="Sykes S."/>
            <person name="Wortman J."/>
            <person name="Nusbaum C."/>
            <person name="Birren B."/>
        </authorList>
    </citation>
    <scope>NUCLEOTIDE SEQUENCE [LARGE SCALE GENOMIC DNA]</scope>
    <source>
        <strain evidence="2">ATCC 38817</strain>
    </source>
</reference>
<dbReference type="RefSeq" id="XP_009498239.1">
    <property type="nucleotide sequence ID" value="XM_009499964.1"/>
</dbReference>
<evidence type="ECO:0000256" key="1">
    <source>
        <dbReference type="SAM" id="MobiDB-lite"/>
    </source>
</evidence>
<dbReference type="AlphaFoldDB" id="A0A058YZC8"/>
<name>A0A058YZC8_FONAL</name>
<gene>
    <name evidence="2" type="ORF">H696_06218</name>
</gene>
<dbReference type="GeneID" id="20530943"/>
<organism evidence="2">
    <name type="scientific">Fonticula alba</name>
    <name type="common">Slime mold</name>
    <dbReference type="NCBI Taxonomy" id="691883"/>
    <lineage>
        <taxon>Eukaryota</taxon>
        <taxon>Rotosphaerida</taxon>
        <taxon>Fonticulaceae</taxon>
        <taxon>Fonticula</taxon>
    </lineage>
</organism>
<keyword evidence="3" id="KW-1185">Reference proteome</keyword>
<sequence length="923" mass="96652">MKRSEGALSSEAAKAALPLEIAAALDRGELALAASLIAGSEHQKLDTADGSASLGGTDTMLQPLRQRLLAALSQRLRETLLLSAEALDRPLAVQPGDALADPSTGASPTPGAGRLATPQALIQDAALAYRCLSARRPAVDAAFISPYTQFLVAVAAARAAPATSAWRQLVTQFQARGPESPSATPLLGDALAAWLLGQVAPGGAVPSLAAWLQASGLLPSPRRDASALPAYPGIISSSPMDLPAEHSLHDYCMALLRYVFHSTAPATAGLPPGGEVESVAPASGGLSFSDLAAKLDIHAATAIMSSLKLQYVFLSLGPDFARLDLAQEMGFVTGVCHRVALPRWGDSPDACCPVPLSGTEHLLLESAKPLLANYLTLERAETRNLLLLLVREMGSPSSGIAEPVLLAGSITPVRPREGEATSAFEYLQRLYRAAESPYAFCFSAFNHLSEYAMQRLRRISCGVQISQTLSVLSTALLATLLRAILEVEAYTLPPSAFARATRGQSFPALAGLPRQHVHTAIEGGSCIGQYLVPRFLVPAAERVPVGGLNSQLASIGMVLQDVAGGLGTDIVHGFASANGQPADIDFSLVEAASRSGLDQSMAFLRAFRQHAVPHITLPEALKAAFSEREFDTLGALLQTSNDFGSPDLRLKSWISKIRTLLPNSDTDLLRRLLASSEGSAFSGPTSRPELSAIIEICDWAVLRAQNSAILAIVMPVLSALSGVLKAGKWQPGGALSGDDVPAPSDLVTSAGQHLLQVPDMLDPYDAPFFNATEEGGDLFGVPDPREEQGTVTDSFGQARVPVEDSCPRPGRLAILSFRADLLRGQLAAASSAPGSLTGASAAEEDPAAQPADAGDYLDVWIKTVCLAVADACRNAAIFSQKLAGEASSPSLQMVADIRYICNLLRALGSDISADDIIDGVAHA</sequence>
<feature type="region of interest" description="Disordered" evidence="1">
    <location>
        <begin position="94"/>
        <end position="115"/>
    </location>
</feature>
<proteinExistence type="predicted"/>
<dbReference type="Proteomes" id="UP000030693">
    <property type="component" value="Unassembled WGS sequence"/>
</dbReference>
<accession>A0A058YZC8</accession>
<evidence type="ECO:0000313" key="2">
    <source>
        <dbReference type="EMBL" id="KCV67350.1"/>
    </source>
</evidence>